<dbReference type="OrthoDB" id="5848222at2"/>
<organism evidence="2 3">
    <name type="scientific">Alteromonas aestuariivivens</name>
    <dbReference type="NCBI Taxonomy" id="1938339"/>
    <lineage>
        <taxon>Bacteria</taxon>
        <taxon>Pseudomonadati</taxon>
        <taxon>Pseudomonadota</taxon>
        <taxon>Gammaproteobacteria</taxon>
        <taxon>Alteromonadales</taxon>
        <taxon>Alteromonadaceae</taxon>
        <taxon>Alteromonas/Salinimonas group</taxon>
        <taxon>Alteromonas</taxon>
    </lineage>
</organism>
<dbReference type="RefSeq" id="WP_115592154.1">
    <property type="nucleotide sequence ID" value="NZ_QRHA01000002.1"/>
</dbReference>
<comment type="caution">
    <text evidence="2">The sequence shown here is derived from an EMBL/GenBank/DDBJ whole genome shotgun (WGS) entry which is preliminary data.</text>
</comment>
<feature type="chain" id="PRO_5017666852" evidence="1">
    <location>
        <begin position="26"/>
        <end position="371"/>
    </location>
</feature>
<reference evidence="3" key="1">
    <citation type="submission" date="2018-08" db="EMBL/GenBank/DDBJ databases">
        <authorList>
            <person name="Zhang J."/>
            <person name="Du Z.-J."/>
        </authorList>
    </citation>
    <scope>NUCLEOTIDE SEQUENCE [LARGE SCALE GENOMIC DNA]</scope>
    <source>
        <strain evidence="3">KCTC 52655</strain>
    </source>
</reference>
<evidence type="ECO:0000313" key="2">
    <source>
        <dbReference type="EMBL" id="RDV28196.1"/>
    </source>
</evidence>
<dbReference type="AlphaFoldDB" id="A0A3D8MCG6"/>
<keyword evidence="1" id="KW-0732">Signal</keyword>
<dbReference type="EMBL" id="QRHA01000002">
    <property type="protein sequence ID" value="RDV28196.1"/>
    <property type="molecule type" value="Genomic_DNA"/>
</dbReference>
<evidence type="ECO:0000313" key="3">
    <source>
        <dbReference type="Proteomes" id="UP000256561"/>
    </source>
</evidence>
<name>A0A3D8MCG6_9ALTE</name>
<dbReference type="Pfam" id="PF04338">
    <property type="entry name" value="DUF481"/>
    <property type="match status" value="1"/>
</dbReference>
<feature type="signal peptide" evidence="1">
    <location>
        <begin position="1"/>
        <end position="25"/>
    </location>
</feature>
<keyword evidence="3" id="KW-1185">Reference proteome</keyword>
<evidence type="ECO:0000256" key="1">
    <source>
        <dbReference type="SAM" id="SignalP"/>
    </source>
</evidence>
<accession>A0A3D8MCG6</accession>
<protein>
    <submittedName>
        <fullName evidence="2">DUF481 domain-containing protein</fullName>
    </submittedName>
</protein>
<proteinExistence type="predicted"/>
<dbReference type="Proteomes" id="UP000256561">
    <property type="component" value="Unassembled WGS sequence"/>
</dbReference>
<gene>
    <name evidence="2" type="ORF">DXV75_04365</name>
</gene>
<sequence length="371" mass="41413">MTITRIFKHLSIVTALMMLLGTAAAQQADSDEVKQFIAEQSAVVKDTANFDWIRLLSGEWLKGELKSVYSEEVEFESDILDTLFIDVEDVSAILSGREYSVRFDDGTVLSGSLNIAGGRVIVGDSPAFYSIEQLVSIAPTLGSGWKNWSINIGAGINWSKGNTDQTEGSLTADIKWRTATYRYLTDILATRTEIDDEVTKSSVRANGTFDWFYTNRLYIRPVIFEYFRDPFQNIASRYSLGAGAGYYIIDDSRTEWDITAGPLYQKTKFDTVGEGEDDSVSSTSFFVGTTYEYELTSDIDLSLDYRYIFASDEIGGDSQYAQAGLEVELTNTIDLDLAFVWDHQDSPVADSDGVRPKKDDYKTIVSLSVDF</sequence>
<dbReference type="InterPro" id="IPR007433">
    <property type="entry name" value="DUF481"/>
</dbReference>